<dbReference type="GO" id="GO:0045454">
    <property type="term" value="P:cell redox homeostasis"/>
    <property type="evidence" value="ECO:0007669"/>
    <property type="project" value="InterPro"/>
</dbReference>
<dbReference type="NCBIfam" id="TIGR02181">
    <property type="entry name" value="GRX_bact"/>
    <property type="match status" value="1"/>
</dbReference>
<dbReference type="InterPro" id="IPR002109">
    <property type="entry name" value="Glutaredoxin"/>
</dbReference>
<dbReference type="Pfam" id="PF00462">
    <property type="entry name" value="Glutaredoxin"/>
    <property type="match status" value="1"/>
</dbReference>
<evidence type="ECO:0000313" key="6">
    <source>
        <dbReference type="EMBL" id="RJP65544.1"/>
    </source>
</evidence>
<dbReference type="PANTHER" id="PTHR45694:SF18">
    <property type="entry name" value="GLUTAREDOXIN-1-RELATED"/>
    <property type="match status" value="1"/>
</dbReference>
<evidence type="ECO:0000256" key="3">
    <source>
        <dbReference type="ARBA" id="ARBA00022982"/>
    </source>
</evidence>
<accession>A0A419EQP2</accession>
<keyword evidence="4" id="KW-0963">Cytoplasm</keyword>
<evidence type="ECO:0000313" key="7">
    <source>
        <dbReference type="Proteomes" id="UP000285961"/>
    </source>
</evidence>
<dbReference type="Proteomes" id="UP000285961">
    <property type="component" value="Unassembled WGS sequence"/>
</dbReference>
<name>A0A419EQP2_9BACT</name>
<proteinExistence type="inferred from homology"/>
<comment type="similarity">
    <text evidence="1 4">Belongs to the glutaredoxin family.</text>
</comment>
<comment type="caution">
    <text evidence="6">The sequence shown here is derived from an EMBL/GenBank/DDBJ whole genome shotgun (WGS) entry which is preliminary data.</text>
</comment>
<dbReference type="PROSITE" id="PS51354">
    <property type="entry name" value="GLUTAREDOXIN_2"/>
    <property type="match status" value="1"/>
</dbReference>
<evidence type="ECO:0000259" key="5">
    <source>
        <dbReference type="Pfam" id="PF00462"/>
    </source>
</evidence>
<evidence type="ECO:0000256" key="4">
    <source>
        <dbReference type="RuleBase" id="RU364065"/>
    </source>
</evidence>
<evidence type="ECO:0000256" key="2">
    <source>
        <dbReference type="ARBA" id="ARBA00022448"/>
    </source>
</evidence>
<dbReference type="GO" id="GO:0034599">
    <property type="term" value="P:cellular response to oxidative stress"/>
    <property type="evidence" value="ECO:0007669"/>
    <property type="project" value="TreeGrafter"/>
</dbReference>
<feature type="domain" description="Glutaredoxin" evidence="5">
    <location>
        <begin position="4"/>
        <end position="63"/>
    </location>
</feature>
<keyword evidence="4" id="KW-0676">Redox-active center</keyword>
<dbReference type="PANTHER" id="PTHR45694">
    <property type="entry name" value="GLUTAREDOXIN 2"/>
    <property type="match status" value="1"/>
</dbReference>
<dbReference type="EMBL" id="QZKI01000125">
    <property type="protein sequence ID" value="RJP65544.1"/>
    <property type="molecule type" value="Genomic_DNA"/>
</dbReference>
<dbReference type="GO" id="GO:0015038">
    <property type="term" value="F:glutathione disulfide oxidoreductase activity"/>
    <property type="evidence" value="ECO:0007669"/>
    <property type="project" value="UniProtKB-UniRule"/>
</dbReference>
<comment type="function">
    <text evidence="4">Has a glutathione-disulfide oxidoreductase activity in the presence of NADPH and glutathione reductase. Reduces low molecular weight disulfides and proteins.</text>
</comment>
<protein>
    <recommendedName>
        <fullName evidence="4">Glutaredoxin</fullName>
    </recommendedName>
</protein>
<dbReference type="PRINTS" id="PR00160">
    <property type="entry name" value="GLUTAREDOXIN"/>
</dbReference>
<keyword evidence="3 4" id="KW-0249">Electron transport</keyword>
<dbReference type="InterPro" id="IPR014025">
    <property type="entry name" value="Glutaredoxin_subgr"/>
</dbReference>
<dbReference type="Gene3D" id="3.40.30.10">
    <property type="entry name" value="Glutaredoxin"/>
    <property type="match status" value="1"/>
</dbReference>
<dbReference type="CDD" id="cd03418">
    <property type="entry name" value="GRX_GRXb_1_3_like"/>
    <property type="match status" value="1"/>
</dbReference>
<dbReference type="SUPFAM" id="SSF52833">
    <property type="entry name" value="Thioredoxin-like"/>
    <property type="match status" value="1"/>
</dbReference>
<keyword evidence="2 4" id="KW-0813">Transport</keyword>
<reference evidence="6 7" key="1">
    <citation type="journal article" date="2017" name="ISME J.">
        <title>Energy and carbon metabolisms in a deep terrestrial subsurface fluid microbial community.</title>
        <authorList>
            <person name="Momper L."/>
            <person name="Jungbluth S.P."/>
            <person name="Lee M.D."/>
            <person name="Amend J.P."/>
        </authorList>
    </citation>
    <scope>NUCLEOTIDE SEQUENCE [LARGE SCALE GENOMIC DNA]</scope>
    <source>
        <strain evidence="6">SURF_17</strain>
    </source>
</reference>
<gene>
    <name evidence="6" type="primary">grxC</name>
    <name evidence="6" type="ORF">C4532_17595</name>
</gene>
<organism evidence="6 7">
    <name type="scientific">Candidatus Abyssobacteria bacterium SURF_17</name>
    <dbReference type="NCBI Taxonomy" id="2093361"/>
    <lineage>
        <taxon>Bacteria</taxon>
        <taxon>Pseudomonadati</taxon>
        <taxon>Candidatus Hydrogenedentota</taxon>
        <taxon>Candidatus Abyssobacteria</taxon>
    </lineage>
</organism>
<dbReference type="InterPro" id="IPR011900">
    <property type="entry name" value="GRX_bact"/>
</dbReference>
<dbReference type="GO" id="GO:0005737">
    <property type="term" value="C:cytoplasm"/>
    <property type="evidence" value="ECO:0007669"/>
    <property type="project" value="TreeGrafter"/>
</dbReference>
<dbReference type="AlphaFoldDB" id="A0A419EQP2"/>
<evidence type="ECO:0000256" key="1">
    <source>
        <dbReference type="ARBA" id="ARBA00007787"/>
    </source>
</evidence>
<dbReference type="InterPro" id="IPR036249">
    <property type="entry name" value="Thioredoxin-like_sf"/>
</dbReference>
<sequence>MKRVRIYSAPDCYYCDRAKALLTKKGVAYEEIDVEVNREAMKQVIAQTGRRTVPQIFIEDYHVGGCDDLYALEELGKLDSLLGLPKQGDPPS</sequence>